<dbReference type="Pfam" id="PF01300">
    <property type="entry name" value="Sua5_yciO_yrdC"/>
    <property type="match status" value="1"/>
</dbReference>
<dbReference type="GO" id="GO:0006450">
    <property type="term" value="P:regulation of translational fidelity"/>
    <property type="evidence" value="ECO:0007669"/>
    <property type="project" value="TreeGrafter"/>
</dbReference>
<dbReference type="SUPFAM" id="SSF55821">
    <property type="entry name" value="YrdC/RibB"/>
    <property type="match status" value="1"/>
</dbReference>
<keyword evidence="8" id="KW-0547">Nucleotide-binding</keyword>
<comment type="caution">
    <text evidence="13">The sequence shown here is derived from an EMBL/GenBank/DDBJ whole genome shotgun (WGS) entry which is preliminary data.</text>
</comment>
<evidence type="ECO:0000256" key="8">
    <source>
        <dbReference type="ARBA" id="ARBA00022741"/>
    </source>
</evidence>
<dbReference type="NCBIfam" id="TIGR00057">
    <property type="entry name" value="L-threonylcarbamoyladenylate synthase"/>
    <property type="match status" value="1"/>
</dbReference>
<evidence type="ECO:0000313" key="14">
    <source>
        <dbReference type="Proteomes" id="UP000230729"/>
    </source>
</evidence>
<dbReference type="GO" id="GO:0005524">
    <property type="term" value="F:ATP binding"/>
    <property type="evidence" value="ECO:0007669"/>
    <property type="project" value="UniProtKB-KW"/>
</dbReference>
<evidence type="ECO:0000259" key="12">
    <source>
        <dbReference type="PROSITE" id="PS51163"/>
    </source>
</evidence>
<proteinExistence type="inferred from homology"/>
<accession>A0A2G9ZM24</accession>
<keyword evidence="4" id="KW-0963">Cytoplasm</keyword>
<protein>
    <recommendedName>
        <fullName evidence="10">L-threonylcarbamoyladenylate synthase</fullName>
        <ecNumber evidence="3">2.7.7.87</ecNumber>
    </recommendedName>
    <alternativeName>
        <fullName evidence="10">L-threonylcarbamoyladenylate synthase</fullName>
    </alternativeName>
</protein>
<keyword evidence="9" id="KW-0067">ATP-binding</keyword>
<evidence type="ECO:0000256" key="3">
    <source>
        <dbReference type="ARBA" id="ARBA00012584"/>
    </source>
</evidence>
<evidence type="ECO:0000256" key="6">
    <source>
        <dbReference type="ARBA" id="ARBA00022694"/>
    </source>
</evidence>
<dbReference type="InterPro" id="IPR006070">
    <property type="entry name" value="Sua5-like_dom"/>
</dbReference>
<reference evidence="13 14" key="1">
    <citation type="submission" date="2017-09" db="EMBL/GenBank/DDBJ databases">
        <title>Depth-based differentiation of microbial function through sediment-hosted aquifers and enrichment of novel symbionts in the deep terrestrial subsurface.</title>
        <authorList>
            <person name="Probst A.J."/>
            <person name="Ladd B."/>
            <person name="Jarett J.K."/>
            <person name="Geller-Mcgrath D.E."/>
            <person name="Sieber C.M."/>
            <person name="Emerson J.B."/>
            <person name="Anantharaman K."/>
            <person name="Thomas B.C."/>
            <person name="Malmstrom R."/>
            <person name="Stieglmeier M."/>
            <person name="Klingl A."/>
            <person name="Woyke T."/>
            <person name="Ryan C.M."/>
            <person name="Banfield J.F."/>
        </authorList>
    </citation>
    <scope>NUCLEOTIDE SEQUENCE [LARGE SCALE GENOMIC DNA]</scope>
    <source>
        <strain evidence="13">CG23_combo_of_CG06-09_8_20_14_all_49_15</strain>
    </source>
</reference>
<comment type="similarity">
    <text evidence="2">Belongs to the SUA5 family.</text>
</comment>
<evidence type="ECO:0000256" key="10">
    <source>
        <dbReference type="ARBA" id="ARBA00029774"/>
    </source>
</evidence>
<dbReference type="InterPro" id="IPR050156">
    <property type="entry name" value="TC-AMP_synthase_SUA5"/>
</dbReference>
<evidence type="ECO:0000256" key="5">
    <source>
        <dbReference type="ARBA" id="ARBA00022679"/>
    </source>
</evidence>
<evidence type="ECO:0000256" key="7">
    <source>
        <dbReference type="ARBA" id="ARBA00022695"/>
    </source>
</evidence>
<dbReference type="PANTHER" id="PTHR17490">
    <property type="entry name" value="SUA5"/>
    <property type="match status" value="1"/>
</dbReference>
<dbReference type="PROSITE" id="PS51163">
    <property type="entry name" value="YRDC"/>
    <property type="match status" value="1"/>
</dbReference>
<evidence type="ECO:0000256" key="9">
    <source>
        <dbReference type="ARBA" id="ARBA00022840"/>
    </source>
</evidence>
<dbReference type="GO" id="GO:0005737">
    <property type="term" value="C:cytoplasm"/>
    <property type="evidence" value="ECO:0007669"/>
    <property type="project" value="UniProtKB-SubCell"/>
</dbReference>
<dbReference type="PANTHER" id="PTHR17490:SF16">
    <property type="entry name" value="THREONYLCARBAMOYL-AMP SYNTHASE"/>
    <property type="match status" value="1"/>
</dbReference>
<keyword evidence="5" id="KW-0808">Transferase</keyword>
<evidence type="ECO:0000256" key="11">
    <source>
        <dbReference type="ARBA" id="ARBA00048366"/>
    </source>
</evidence>
<dbReference type="AlphaFoldDB" id="A0A2G9ZM24"/>
<feature type="domain" description="YrdC-like" evidence="12">
    <location>
        <begin position="13"/>
        <end position="196"/>
    </location>
</feature>
<evidence type="ECO:0000313" key="13">
    <source>
        <dbReference type="EMBL" id="PIP34141.1"/>
    </source>
</evidence>
<sequence>MRILKVSLVGWKKNDLGEIAACLRAGGVIAYPTDTIYGLGCLATEESAIKRIYRLKKRARLKPLLVLLSGWRRLNKYVYLRRAQLDYLRTIWSGPVTAVFESKRFLPRILTVGQTALAVRWPAEKFLCALLRRLPAPLVSTSLNISGQPALGINGLEKIFKRRSLDLAVDAGPLPPRPPSRIIDVRDLRVIRLIRE</sequence>
<dbReference type="EMBL" id="PCSD01000008">
    <property type="protein sequence ID" value="PIP34141.1"/>
    <property type="molecule type" value="Genomic_DNA"/>
</dbReference>
<dbReference type="EC" id="2.7.7.87" evidence="3"/>
<dbReference type="GO" id="GO:0000049">
    <property type="term" value="F:tRNA binding"/>
    <property type="evidence" value="ECO:0007669"/>
    <property type="project" value="TreeGrafter"/>
</dbReference>
<evidence type="ECO:0000256" key="2">
    <source>
        <dbReference type="ARBA" id="ARBA00007663"/>
    </source>
</evidence>
<dbReference type="Gene3D" id="3.90.870.10">
    <property type="entry name" value="DHBP synthase"/>
    <property type="match status" value="1"/>
</dbReference>
<gene>
    <name evidence="13" type="ORF">COX22_00510</name>
</gene>
<evidence type="ECO:0000256" key="1">
    <source>
        <dbReference type="ARBA" id="ARBA00004496"/>
    </source>
</evidence>
<dbReference type="Proteomes" id="UP000230729">
    <property type="component" value="Unassembled WGS sequence"/>
</dbReference>
<organism evidence="13 14">
    <name type="scientific">Candidatus Falkowbacteria bacterium CG23_combo_of_CG06-09_8_20_14_all_49_15</name>
    <dbReference type="NCBI Taxonomy" id="1974572"/>
    <lineage>
        <taxon>Bacteria</taxon>
        <taxon>Candidatus Falkowiibacteriota</taxon>
    </lineage>
</organism>
<keyword evidence="7" id="KW-0548">Nucleotidyltransferase</keyword>
<dbReference type="InterPro" id="IPR017945">
    <property type="entry name" value="DHBP_synth_RibB-like_a/b_dom"/>
</dbReference>
<evidence type="ECO:0000256" key="4">
    <source>
        <dbReference type="ARBA" id="ARBA00022490"/>
    </source>
</evidence>
<comment type="subcellular location">
    <subcellularLocation>
        <location evidence="1">Cytoplasm</location>
    </subcellularLocation>
</comment>
<name>A0A2G9ZM24_9BACT</name>
<dbReference type="GO" id="GO:0003725">
    <property type="term" value="F:double-stranded RNA binding"/>
    <property type="evidence" value="ECO:0007669"/>
    <property type="project" value="InterPro"/>
</dbReference>
<keyword evidence="6" id="KW-0819">tRNA processing</keyword>
<dbReference type="GO" id="GO:0008033">
    <property type="term" value="P:tRNA processing"/>
    <property type="evidence" value="ECO:0007669"/>
    <property type="project" value="UniProtKB-KW"/>
</dbReference>
<comment type="catalytic activity">
    <reaction evidence="11">
        <text>L-threonine + hydrogencarbonate + ATP = L-threonylcarbamoyladenylate + diphosphate + H2O</text>
        <dbReference type="Rhea" id="RHEA:36407"/>
        <dbReference type="ChEBI" id="CHEBI:15377"/>
        <dbReference type="ChEBI" id="CHEBI:17544"/>
        <dbReference type="ChEBI" id="CHEBI:30616"/>
        <dbReference type="ChEBI" id="CHEBI:33019"/>
        <dbReference type="ChEBI" id="CHEBI:57926"/>
        <dbReference type="ChEBI" id="CHEBI:73682"/>
        <dbReference type="EC" id="2.7.7.87"/>
    </reaction>
</comment>
<dbReference type="GO" id="GO:0061710">
    <property type="term" value="F:L-threonylcarbamoyladenylate synthase"/>
    <property type="evidence" value="ECO:0007669"/>
    <property type="project" value="UniProtKB-EC"/>
</dbReference>